<dbReference type="EMBL" id="JALLPB020000865">
    <property type="protein sequence ID" value="KAL3806192.1"/>
    <property type="molecule type" value="Genomic_DNA"/>
</dbReference>
<comment type="caution">
    <text evidence="7">The sequence shown here is derived from an EMBL/GenBank/DDBJ whole genome shotgun (WGS) entry which is preliminary data.</text>
</comment>
<dbReference type="Pfam" id="PF01363">
    <property type="entry name" value="FYVE"/>
    <property type="match status" value="1"/>
</dbReference>
<keyword evidence="3" id="KW-0862">Zinc</keyword>
<evidence type="ECO:0000313" key="8">
    <source>
        <dbReference type="Proteomes" id="UP001530377"/>
    </source>
</evidence>
<keyword evidence="8" id="KW-1185">Reference proteome</keyword>
<sequence length="907" mass="100595">MEDAILDDRDLEERVLWRLARCRDYLKGDLTPYFDTGIDTVEDAACRLARIAISLARSIPLGAQAYVAIETAEVLRKHGLKGVYGLLLRKEFLAAADLLCRVLGINKTNWPLSVHELSAAIFYALAQHRALRGLRPEGEELIHSLKPSSGDDPSVPPQKEEEEEEEEEEEGRWTSTRNYGDSSKKSNPHLPVLIEDPTVDDAGNDLEMGNAIISEGCSRKFLAGEISESVLDETDVYDPASEKVVDVLAMSAAPNRINSASSERGKDNVAHSRKYGEVDDKNITSLDDATHGHDATTRSKLPFDPVCEHVPDTLISSLLFFAPLALDFIYAENEVDMQLLAAQQGWRLIYASLDQNHHHVAHAGNYNDLEGNDHFSDRPACALFAHDERKIACLSIRGTATIQDVVTDIRATPVPFPQQDEEEDEDQNGERNTRCLDEKEWTPSVDVTTPSPDSISINEDGFVRVYSYGTPSCVDSKLADHPRILELCTSVVLHDDVVPRLTPTSVRGLLKHLLYIRETWVKTHLSDDLNAITERAYHVWPNRLRGSFTLLKKKGEASAKRLKKTCEKRIQGKMTKSSGLTPEHGHKECADEQCSGTCDGYHVRNKSTTCTYEDQSDEGTNISSDDGVDIDGDLFYDPTDPLNESDDESSVCDQPLMSSNRGCDNDWVPFDEPPIEFNTNATSPDTTIHNGAYSQIHREDQSNIDSDTQPQILEELPLPRMFIPGGYKAAFVPRRFRSLRRISMAGNMLSDHMTKAYYEGLLEVKAVRAAKQDLPPWVGFADDCTCACCASLFTWASTSNTEAQAARDKHNCRACGGLVCDPCSKKRIPIPAIGITMPVRVCDRCYNGWGTLYGDLEVSDNVPSGRADKSMDTQSSMDRSGGKMRSSGSRRSVVVDELVSRIPSISC</sequence>
<feature type="region of interest" description="Disordered" evidence="5">
    <location>
        <begin position="414"/>
        <end position="453"/>
    </location>
</feature>
<dbReference type="SMART" id="SM00064">
    <property type="entry name" value="FYVE"/>
    <property type="match status" value="1"/>
</dbReference>
<evidence type="ECO:0000259" key="6">
    <source>
        <dbReference type="PROSITE" id="PS50178"/>
    </source>
</evidence>
<feature type="region of interest" description="Disordered" evidence="5">
    <location>
        <begin position="863"/>
        <end position="892"/>
    </location>
</feature>
<evidence type="ECO:0000256" key="5">
    <source>
        <dbReference type="SAM" id="MobiDB-lite"/>
    </source>
</evidence>
<dbReference type="InterPro" id="IPR017455">
    <property type="entry name" value="Znf_FYVE-rel"/>
</dbReference>
<dbReference type="PANTHER" id="PTHR47794:SF1">
    <property type="entry name" value="VACUOLAR PROTEIN SORTING-ASSOCIATED PROTEIN 27"/>
    <property type="match status" value="1"/>
</dbReference>
<reference evidence="7 8" key="1">
    <citation type="submission" date="2024-10" db="EMBL/GenBank/DDBJ databases">
        <title>Updated reference genomes for cyclostephanoid diatoms.</title>
        <authorList>
            <person name="Roberts W.R."/>
            <person name="Alverson A.J."/>
        </authorList>
    </citation>
    <scope>NUCLEOTIDE SEQUENCE [LARGE SCALE GENOMIC DNA]</scope>
    <source>
        <strain evidence="7 8">AJA228-03</strain>
    </source>
</reference>
<dbReference type="InterPro" id="IPR011011">
    <property type="entry name" value="Znf_FYVE_PHD"/>
</dbReference>
<feature type="compositionally biased region" description="Basic and acidic residues" evidence="5">
    <location>
        <begin position="428"/>
        <end position="441"/>
    </location>
</feature>
<proteinExistence type="predicted"/>
<name>A0ABD3R1R0_9STRA</name>
<evidence type="ECO:0000256" key="3">
    <source>
        <dbReference type="ARBA" id="ARBA00022833"/>
    </source>
</evidence>
<dbReference type="InterPro" id="IPR029058">
    <property type="entry name" value="AB_hydrolase_fold"/>
</dbReference>
<keyword evidence="1" id="KW-0479">Metal-binding</keyword>
<dbReference type="SUPFAM" id="SSF57903">
    <property type="entry name" value="FYVE/PHD zinc finger"/>
    <property type="match status" value="1"/>
</dbReference>
<gene>
    <name evidence="7" type="ORF">ACHAXA_010839</name>
</gene>
<dbReference type="InterPro" id="IPR000306">
    <property type="entry name" value="Znf_FYVE"/>
</dbReference>
<evidence type="ECO:0000256" key="1">
    <source>
        <dbReference type="ARBA" id="ARBA00022723"/>
    </source>
</evidence>
<feature type="compositionally biased region" description="Acidic residues" evidence="5">
    <location>
        <begin position="160"/>
        <end position="170"/>
    </location>
</feature>
<dbReference type="PROSITE" id="PS50178">
    <property type="entry name" value="ZF_FYVE"/>
    <property type="match status" value="1"/>
</dbReference>
<evidence type="ECO:0000256" key="2">
    <source>
        <dbReference type="ARBA" id="ARBA00022771"/>
    </source>
</evidence>
<feature type="region of interest" description="Disordered" evidence="5">
    <location>
        <begin position="143"/>
        <end position="192"/>
    </location>
</feature>
<dbReference type="CDD" id="cd00065">
    <property type="entry name" value="FYVE_like_SF"/>
    <property type="match status" value="1"/>
</dbReference>
<dbReference type="PANTHER" id="PTHR47794">
    <property type="entry name" value="VACUOLAR PROTEIN SORTING-ASSOCIATED PROTEIN 27"/>
    <property type="match status" value="1"/>
</dbReference>
<evidence type="ECO:0000256" key="4">
    <source>
        <dbReference type="PROSITE-ProRule" id="PRU00091"/>
    </source>
</evidence>
<protein>
    <recommendedName>
        <fullName evidence="6">FYVE-type domain-containing protein</fullName>
    </recommendedName>
</protein>
<feature type="compositionally biased region" description="Low complexity" evidence="5">
    <location>
        <begin position="875"/>
        <end position="892"/>
    </location>
</feature>
<keyword evidence="2 4" id="KW-0863">Zinc-finger</keyword>
<accession>A0ABD3R1R0</accession>
<feature type="domain" description="FYVE-type" evidence="6">
    <location>
        <begin position="780"/>
        <end position="850"/>
    </location>
</feature>
<dbReference type="GO" id="GO:0008270">
    <property type="term" value="F:zinc ion binding"/>
    <property type="evidence" value="ECO:0007669"/>
    <property type="project" value="UniProtKB-KW"/>
</dbReference>
<evidence type="ECO:0000313" key="7">
    <source>
        <dbReference type="EMBL" id="KAL3806192.1"/>
    </source>
</evidence>
<dbReference type="Gene3D" id="3.40.50.1820">
    <property type="entry name" value="alpha/beta hydrolase"/>
    <property type="match status" value="1"/>
</dbReference>
<organism evidence="7 8">
    <name type="scientific">Cyclostephanos tholiformis</name>
    <dbReference type="NCBI Taxonomy" id="382380"/>
    <lineage>
        <taxon>Eukaryota</taxon>
        <taxon>Sar</taxon>
        <taxon>Stramenopiles</taxon>
        <taxon>Ochrophyta</taxon>
        <taxon>Bacillariophyta</taxon>
        <taxon>Coscinodiscophyceae</taxon>
        <taxon>Thalassiosirophycidae</taxon>
        <taxon>Stephanodiscales</taxon>
        <taxon>Stephanodiscaceae</taxon>
        <taxon>Cyclostephanos</taxon>
    </lineage>
</organism>
<dbReference type="Proteomes" id="UP001530377">
    <property type="component" value="Unassembled WGS sequence"/>
</dbReference>
<dbReference type="Gene3D" id="3.30.40.10">
    <property type="entry name" value="Zinc/RING finger domain, C3HC4 (zinc finger)"/>
    <property type="match status" value="1"/>
</dbReference>
<dbReference type="InterPro" id="IPR013083">
    <property type="entry name" value="Znf_RING/FYVE/PHD"/>
</dbReference>
<dbReference type="AlphaFoldDB" id="A0ABD3R1R0"/>